<dbReference type="RefSeq" id="WP_256541769.1">
    <property type="nucleotide sequence ID" value="NZ_JANHOH010000018.1"/>
</dbReference>
<dbReference type="Proteomes" id="UP001204376">
    <property type="component" value="Unassembled WGS sequence"/>
</dbReference>
<evidence type="ECO:0000313" key="3">
    <source>
        <dbReference type="EMBL" id="MCQ6961602.1"/>
    </source>
</evidence>
<name>A0ABT1TAH3_9SPHI</name>
<dbReference type="EMBL" id="JANHOH010000018">
    <property type="protein sequence ID" value="MCQ6961602.1"/>
    <property type="molecule type" value="Genomic_DNA"/>
</dbReference>
<keyword evidence="4" id="KW-1185">Reference proteome</keyword>
<protein>
    <submittedName>
        <fullName evidence="3">Uncharacterized protein</fullName>
    </submittedName>
</protein>
<keyword evidence="2" id="KW-0812">Transmembrane</keyword>
<keyword evidence="2" id="KW-1133">Transmembrane helix</keyword>
<accession>A0ABT1TAH3</accession>
<comment type="caution">
    <text evidence="3">The sequence shown here is derived from an EMBL/GenBank/DDBJ whole genome shotgun (WGS) entry which is preliminary data.</text>
</comment>
<sequence>MQNEELEEKVNIMEELIQGFAGRISVMETSIAEFLKSFLEQYRGTLEMISARIETANKRYNDQKIQQQIDELKDVVATVPKVIRVKNSHHLGAWSKNLIICLVVCFVTMAGSIGTALYFYHQNDRLNREAYNFWLVRALYPEVAKTIDAKLTEDPKGFIDKAEKAMVKQQAIIAAEAVAAQAEQDQKEAKQKLEKVKANK</sequence>
<evidence type="ECO:0000256" key="1">
    <source>
        <dbReference type="SAM" id="Coils"/>
    </source>
</evidence>
<gene>
    <name evidence="3" type="ORF">NPE20_26755</name>
</gene>
<evidence type="ECO:0000313" key="4">
    <source>
        <dbReference type="Proteomes" id="UP001204376"/>
    </source>
</evidence>
<reference evidence="3 4" key="1">
    <citation type="submission" date="2022-07" db="EMBL/GenBank/DDBJ databases">
        <title>Mucilaginibacter sp. JC4.</title>
        <authorList>
            <person name="Le V."/>
            <person name="Ko S.-R."/>
            <person name="Ahn C.-Y."/>
            <person name="Oh H.-M."/>
        </authorList>
    </citation>
    <scope>NUCLEOTIDE SEQUENCE [LARGE SCALE GENOMIC DNA]</scope>
    <source>
        <strain evidence="3 4">JC4</strain>
    </source>
</reference>
<feature type="coiled-coil region" evidence="1">
    <location>
        <begin position="3"/>
        <end position="66"/>
    </location>
</feature>
<proteinExistence type="predicted"/>
<evidence type="ECO:0000256" key="2">
    <source>
        <dbReference type="SAM" id="Phobius"/>
    </source>
</evidence>
<keyword evidence="1" id="KW-0175">Coiled coil</keyword>
<organism evidence="3 4">
    <name type="scientific">Mucilaginibacter aquariorum</name>
    <dbReference type="NCBI Taxonomy" id="2967225"/>
    <lineage>
        <taxon>Bacteria</taxon>
        <taxon>Pseudomonadati</taxon>
        <taxon>Bacteroidota</taxon>
        <taxon>Sphingobacteriia</taxon>
        <taxon>Sphingobacteriales</taxon>
        <taxon>Sphingobacteriaceae</taxon>
        <taxon>Mucilaginibacter</taxon>
    </lineage>
</organism>
<feature type="coiled-coil region" evidence="1">
    <location>
        <begin position="172"/>
        <end position="199"/>
    </location>
</feature>
<keyword evidence="2" id="KW-0472">Membrane</keyword>
<feature type="transmembrane region" description="Helical" evidence="2">
    <location>
        <begin position="98"/>
        <end position="120"/>
    </location>
</feature>